<gene>
    <name evidence="2" type="ORF">SAMN05421720_11011</name>
</gene>
<evidence type="ECO:0000259" key="1">
    <source>
        <dbReference type="Pfam" id="PF13817"/>
    </source>
</evidence>
<organism evidence="2 3">
    <name type="scientific">Rhodospira trueperi</name>
    <dbReference type="NCBI Taxonomy" id="69960"/>
    <lineage>
        <taxon>Bacteria</taxon>
        <taxon>Pseudomonadati</taxon>
        <taxon>Pseudomonadota</taxon>
        <taxon>Alphaproteobacteria</taxon>
        <taxon>Rhodospirillales</taxon>
        <taxon>Rhodospirillaceae</taxon>
        <taxon>Rhodospira</taxon>
    </lineage>
</organism>
<dbReference type="InterPro" id="IPR039552">
    <property type="entry name" value="IS66_C"/>
</dbReference>
<dbReference type="Proteomes" id="UP000199412">
    <property type="component" value="Unassembled WGS sequence"/>
</dbReference>
<dbReference type="STRING" id="69960.SAMN05421720_11011"/>
<proteinExistence type="predicted"/>
<sequence length="88" mass="9577">MVAGHPPRERIVLGPGEQCPACGRPLRLVGEVLADAMTLIETAKMSGLNPEAYLTDILARINDHTINRLDDLLKWNWRAANACQTAAA</sequence>
<evidence type="ECO:0000313" key="3">
    <source>
        <dbReference type="Proteomes" id="UP000199412"/>
    </source>
</evidence>
<dbReference type="Pfam" id="PF13817">
    <property type="entry name" value="DDE_Tnp_IS66_C"/>
    <property type="match status" value="1"/>
</dbReference>
<accession>A0A1G7EXA5</accession>
<reference evidence="2 3" key="1">
    <citation type="submission" date="2016-10" db="EMBL/GenBank/DDBJ databases">
        <authorList>
            <person name="de Groot N.N."/>
        </authorList>
    </citation>
    <scope>NUCLEOTIDE SEQUENCE [LARGE SCALE GENOMIC DNA]</scope>
    <source>
        <strain evidence="2 3">ATCC 700224</strain>
    </source>
</reference>
<keyword evidence="3" id="KW-1185">Reference proteome</keyword>
<name>A0A1G7EXA5_9PROT</name>
<dbReference type="EMBL" id="FNAP01000010">
    <property type="protein sequence ID" value="SDE68066.1"/>
    <property type="molecule type" value="Genomic_DNA"/>
</dbReference>
<feature type="domain" description="Transposase IS66 C-terminal" evidence="1">
    <location>
        <begin position="38"/>
        <end position="75"/>
    </location>
</feature>
<dbReference type="AlphaFoldDB" id="A0A1G7EXA5"/>
<protein>
    <submittedName>
        <fullName evidence="2">IS66 C-terminal element</fullName>
    </submittedName>
</protein>
<evidence type="ECO:0000313" key="2">
    <source>
        <dbReference type="EMBL" id="SDE68066.1"/>
    </source>
</evidence>